<dbReference type="InterPro" id="IPR005175">
    <property type="entry name" value="PPC_dom"/>
</dbReference>
<protein>
    <recommendedName>
        <fullName evidence="1">PPC domain-containing protein</fullName>
    </recommendedName>
</protein>
<feature type="domain" description="PPC" evidence="1">
    <location>
        <begin position="6"/>
        <end position="151"/>
    </location>
</feature>
<evidence type="ECO:0000313" key="3">
    <source>
        <dbReference type="Proteomes" id="UP000606194"/>
    </source>
</evidence>
<proteinExistence type="predicted"/>
<accession>A0A918FUT0</accession>
<keyword evidence="3" id="KW-1185">Reference proteome</keyword>
<dbReference type="Proteomes" id="UP000606194">
    <property type="component" value="Unassembled WGS sequence"/>
</dbReference>
<dbReference type="EMBL" id="BMTL01000007">
    <property type="protein sequence ID" value="GGR81413.1"/>
    <property type="molecule type" value="Genomic_DNA"/>
</dbReference>
<dbReference type="Pfam" id="PF03479">
    <property type="entry name" value="PCC"/>
    <property type="match status" value="1"/>
</dbReference>
<evidence type="ECO:0000259" key="1">
    <source>
        <dbReference type="PROSITE" id="PS51742"/>
    </source>
</evidence>
<dbReference type="RefSeq" id="WP_006378560.1">
    <property type="nucleotide sequence ID" value="NZ_BMTL01000007.1"/>
</dbReference>
<dbReference type="Gene3D" id="3.30.1330.80">
    <property type="entry name" value="Hypothetical protein, similar to alpha- acetolactate decarboxylase, domain 2"/>
    <property type="match status" value="1"/>
</dbReference>
<gene>
    <name evidence="2" type="ORF">GCM10010269_20730</name>
</gene>
<dbReference type="CDD" id="cd11378">
    <property type="entry name" value="DUF296"/>
    <property type="match status" value="1"/>
</dbReference>
<name>A0A918FUT0_9ACTN</name>
<comment type="caution">
    <text evidence="2">The sequence shown here is derived from an EMBL/GenBank/DDBJ whole genome shotgun (WGS) entry which is preliminary data.</text>
</comment>
<dbReference type="SUPFAM" id="SSF117856">
    <property type="entry name" value="AF0104/ALDC/Ptd012-like"/>
    <property type="match status" value="1"/>
</dbReference>
<reference evidence="2" key="1">
    <citation type="journal article" date="2014" name="Int. J. Syst. Evol. Microbiol.">
        <title>Complete genome sequence of Corynebacterium casei LMG S-19264T (=DSM 44701T), isolated from a smear-ripened cheese.</title>
        <authorList>
            <consortium name="US DOE Joint Genome Institute (JGI-PGF)"/>
            <person name="Walter F."/>
            <person name="Albersmeier A."/>
            <person name="Kalinowski J."/>
            <person name="Ruckert C."/>
        </authorList>
    </citation>
    <scope>NUCLEOTIDE SEQUENCE</scope>
    <source>
        <strain evidence="2">JCM 4386</strain>
    </source>
</reference>
<sequence length="154" mass="17081">MRATEITVGRTFAVVFEHGEDFYESLDRFCREAGVRAGHLTFIGGFSHARLVGTCEPLEHPERPLWKEVEVETLEVLGSGTLAWDPDQERVAPHIHISAGLKADSADGRTSHLQGGTVQFLAEVVIEEWTAPEVTRPRDPGLYDVPLLTFGRTD</sequence>
<dbReference type="PROSITE" id="PS51742">
    <property type="entry name" value="PPC"/>
    <property type="match status" value="1"/>
</dbReference>
<organism evidence="2 3">
    <name type="scientific">Streptomyces humidus</name>
    <dbReference type="NCBI Taxonomy" id="52259"/>
    <lineage>
        <taxon>Bacteria</taxon>
        <taxon>Bacillati</taxon>
        <taxon>Actinomycetota</taxon>
        <taxon>Actinomycetes</taxon>
        <taxon>Kitasatosporales</taxon>
        <taxon>Streptomycetaceae</taxon>
        <taxon>Streptomyces</taxon>
    </lineage>
</organism>
<dbReference type="GeneID" id="97405700"/>
<evidence type="ECO:0000313" key="2">
    <source>
        <dbReference type="EMBL" id="GGR81413.1"/>
    </source>
</evidence>
<reference evidence="2" key="2">
    <citation type="submission" date="2020-09" db="EMBL/GenBank/DDBJ databases">
        <authorList>
            <person name="Sun Q."/>
            <person name="Ohkuma M."/>
        </authorList>
    </citation>
    <scope>NUCLEOTIDE SEQUENCE</scope>
    <source>
        <strain evidence="2">JCM 4386</strain>
    </source>
</reference>
<dbReference type="AlphaFoldDB" id="A0A918FUT0"/>